<evidence type="ECO:0000313" key="8">
    <source>
        <dbReference type="Proteomes" id="UP000286921"/>
    </source>
</evidence>
<dbReference type="GO" id="GO:0005654">
    <property type="term" value="C:nucleoplasm"/>
    <property type="evidence" value="ECO:0007669"/>
    <property type="project" value="UniProtKB-ARBA"/>
</dbReference>
<evidence type="ECO:0000256" key="2">
    <source>
        <dbReference type="ARBA" id="ARBA00022491"/>
    </source>
</evidence>
<keyword evidence="3" id="KW-0805">Transcription regulation</keyword>
<organism evidence="7 8">
    <name type="scientific">Aspergillus awamori</name>
    <name type="common">Black koji mold</name>
    <dbReference type="NCBI Taxonomy" id="105351"/>
    <lineage>
        <taxon>Eukaryota</taxon>
        <taxon>Fungi</taxon>
        <taxon>Dikarya</taxon>
        <taxon>Ascomycota</taxon>
        <taxon>Pezizomycotina</taxon>
        <taxon>Eurotiomycetes</taxon>
        <taxon>Eurotiomycetidae</taxon>
        <taxon>Eurotiales</taxon>
        <taxon>Aspergillaceae</taxon>
        <taxon>Aspergillus</taxon>
    </lineage>
</organism>
<sequence length="569" mass="63255">MSPRLIRFGPTAGLPPSALLRHSPAQFFCLLFLRLEFAWSLVISVLMQTAFRAFRSRPALFRQQFPAKPSFASPTEPSSHRPAQLFALGRSTSPPTSVPLSKRDKRRSALQERLHDLTASFSQNRDTQFRQQLHALQCDMTLINNADPYEPGPLPDSAEDIARLIENTVGGGKFAKEMASLAGMWYSRFVQEVNQVKAEKDADLAMLVHRHNHNLERFKQEYAFRVHFAEEEYNNLSLTLRERLVQTISGKRARLMREKEQLDLADTNALLLHPNQFSITNPASPGGIHGNRKTRHTRHRVDLDELGNGIMSEHFNKRKRKAADEDVGSPVRETNPAERAKAQAAAQQQAPSYSINSLFTERELGAHANAAHIATVHFFSTSKRADQPSGAATNGNNTDADDGSGVDGTGAEDNGTPAADMARTASQNFHATRSTRTHGNHALNALAELSDKPAVRPSLPYNILANYHARSSNSGAPPLPPLMNEEVDDDWARIDRLHNKPAGFVDRTLVQLLVETIPSDVDGVPQDPNRFNMLHPDFPTEMGMHLYPLRKDNGEVTSNERSTKKTKTG</sequence>
<keyword evidence="8" id="KW-1185">Reference proteome</keyword>
<dbReference type="GO" id="GO:0010468">
    <property type="term" value="P:regulation of gene expression"/>
    <property type="evidence" value="ECO:0007669"/>
    <property type="project" value="UniProtKB-ARBA"/>
</dbReference>
<dbReference type="Pfam" id="PF08598">
    <property type="entry name" value="Sds3"/>
    <property type="match status" value="1"/>
</dbReference>
<evidence type="ECO:0000313" key="7">
    <source>
        <dbReference type="EMBL" id="GCB18287.1"/>
    </source>
</evidence>
<feature type="region of interest" description="Disordered" evidence="6">
    <location>
        <begin position="277"/>
        <end position="296"/>
    </location>
</feature>
<evidence type="ECO:0000256" key="1">
    <source>
        <dbReference type="ARBA" id="ARBA00004123"/>
    </source>
</evidence>
<dbReference type="STRING" id="105351.A0A401KG90"/>
<dbReference type="EMBL" id="BDHI01000001">
    <property type="protein sequence ID" value="GCB18287.1"/>
    <property type="molecule type" value="Genomic_DNA"/>
</dbReference>
<feature type="region of interest" description="Disordered" evidence="6">
    <location>
        <begin position="384"/>
        <end position="419"/>
    </location>
</feature>
<feature type="region of interest" description="Disordered" evidence="6">
    <location>
        <begin position="312"/>
        <end position="351"/>
    </location>
</feature>
<keyword evidence="5" id="KW-0539">Nucleus</keyword>
<dbReference type="PANTHER" id="PTHR21964">
    <property type="entry name" value="BREAST CANCER METASTASIS-SUPPRESSOR 1"/>
    <property type="match status" value="1"/>
</dbReference>
<dbReference type="Proteomes" id="UP000286921">
    <property type="component" value="Unassembled WGS sequence"/>
</dbReference>
<keyword evidence="4" id="KW-0804">Transcription</keyword>
<dbReference type="AlphaFoldDB" id="A0A401KG90"/>
<keyword evidence="2" id="KW-0678">Repressor</keyword>
<evidence type="ECO:0000256" key="3">
    <source>
        <dbReference type="ARBA" id="ARBA00023015"/>
    </source>
</evidence>
<proteinExistence type="predicted"/>
<name>A0A401KG90_ASPAW</name>
<dbReference type="InterPro" id="IPR013907">
    <property type="entry name" value="Sds3"/>
</dbReference>
<gene>
    <name evidence="7" type="ORF">AAWM_01172</name>
</gene>
<evidence type="ECO:0000256" key="4">
    <source>
        <dbReference type="ARBA" id="ARBA00023163"/>
    </source>
</evidence>
<dbReference type="SMART" id="SM01401">
    <property type="entry name" value="Sds3"/>
    <property type="match status" value="1"/>
</dbReference>
<protein>
    <submittedName>
        <fullName evidence="7">Transcriptional regulatory protein SDS3</fullName>
    </submittedName>
</protein>
<comment type="caution">
    <text evidence="7">The sequence shown here is derived from an EMBL/GenBank/DDBJ whole genome shotgun (WGS) entry which is preliminary data.</text>
</comment>
<evidence type="ECO:0000256" key="5">
    <source>
        <dbReference type="ARBA" id="ARBA00023242"/>
    </source>
</evidence>
<comment type="subcellular location">
    <subcellularLocation>
        <location evidence="1">Nucleus</location>
    </subcellularLocation>
</comment>
<accession>A0A401KG90</accession>
<reference evidence="7 8" key="1">
    <citation type="submission" date="2016-09" db="EMBL/GenBank/DDBJ databases">
        <title>Aspergillus awamori IFM 58123T.</title>
        <authorList>
            <person name="Kusuya Y."/>
            <person name="Shimizu M."/>
            <person name="Takahashi H."/>
            <person name="Yaguchi T."/>
        </authorList>
    </citation>
    <scope>NUCLEOTIDE SEQUENCE [LARGE SCALE GENOMIC DNA]</scope>
    <source>
        <strain evidence="7 8">IFM 58123</strain>
    </source>
</reference>
<evidence type="ECO:0000256" key="6">
    <source>
        <dbReference type="SAM" id="MobiDB-lite"/>
    </source>
</evidence>